<feature type="region of interest" description="Disordered" evidence="1">
    <location>
        <begin position="1"/>
        <end position="42"/>
    </location>
</feature>
<name>E2C7Y1_HARSA</name>
<reference evidence="2 3" key="1">
    <citation type="journal article" date="2010" name="Science">
        <title>Genomic comparison of the ants Camponotus floridanus and Harpegnathos saltator.</title>
        <authorList>
            <person name="Bonasio R."/>
            <person name="Zhang G."/>
            <person name="Ye C."/>
            <person name="Mutti N.S."/>
            <person name="Fang X."/>
            <person name="Qin N."/>
            <person name="Donahue G."/>
            <person name="Yang P."/>
            <person name="Li Q."/>
            <person name="Li C."/>
            <person name="Zhang P."/>
            <person name="Huang Z."/>
            <person name="Berger S.L."/>
            <person name="Reinberg D."/>
            <person name="Wang J."/>
            <person name="Liebig J."/>
        </authorList>
    </citation>
    <scope>NUCLEOTIDE SEQUENCE [LARGE SCALE GENOMIC DNA]</scope>
    <source>
        <strain evidence="2 3">R22 G/1</strain>
    </source>
</reference>
<keyword evidence="3" id="KW-1185">Reference proteome</keyword>
<sequence>MAANCAAASRTDEEEEEEEEEEKEEEEEEIDPEKTPSKTKGPGGFLFRTFCSVRYFAPFAEGVNASTLVNALRQFGARRSYREICAEEGGDRSRIHLFEAERRRFRPL</sequence>
<dbReference type="EMBL" id="GL453503">
    <property type="protein sequence ID" value="EFN75951.1"/>
    <property type="molecule type" value="Genomic_DNA"/>
</dbReference>
<gene>
    <name evidence="2" type="ORF">EAI_14071</name>
</gene>
<organism evidence="3">
    <name type="scientific">Harpegnathos saltator</name>
    <name type="common">Jerdon's jumping ant</name>
    <dbReference type="NCBI Taxonomy" id="610380"/>
    <lineage>
        <taxon>Eukaryota</taxon>
        <taxon>Metazoa</taxon>
        <taxon>Ecdysozoa</taxon>
        <taxon>Arthropoda</taxon>
        <taxon>Hexapoda</taxon>
        <taxon>Insecta</taxon>
        <taxon>Pterygota</taxon>
        <taxon>Neoptera</taxon>
        <taxon>Endopterygota</taxon>
        <taxon>Hymenoptera</taxon>
        <taxon>Apocrita</taxon>
        <taxon>Aculeata</taxon>
        <taxon>Formicoidea</taxon>
        <taxon>Formicidae</taxon>
        <taxon>Ponerinae</taxon>
        <taxon>Ponerini</taxon>
        <taxon>Harpegnathos</taxon>
    </lineage>
</organism>
<dbReference type="AlphaFoldDB" id="E2C7Y1"/>
<evidence type="ECO:0000313" key="2">
    <source>
        <dbReference type="EMBL" id="EFN75951.1"/>
    </source>
</evidence>
<evidence type="ECO:0000256" key="1">
    <source>
        <dbReference type="SAM" id="MobiDB-lite"/>
    </source>
</evidence>
<proteinExistence type="predicted"/>
<feature type="compositionally biased region" description="Acidic residues" evidence="1">
    <location>
        <begin position="12"/>
        <end position="31"/>
    </location>
</feature>
<accession>E2C7Y1</accession>
<protein>
    <submittedName>
        <fullName evidence="2">Uncharacterized protein</fullName>
    </submittedName>
</protein>
<dbReference type="Proteomes" id="UP000008237">
    <property type="component" value="Unassembled WGS sequence"/>
</dbReference>
<evidence type="ECO:0000313" key="3">
    <source>
        <dbReference type="Proteomes" id="UP000008237"/>
    </source>
</evidence>
<dbReference type="InParanoid" id="E2C7Y1"/>